<dbReference type="AlphaFoldDB" id="A0A3S4RM34"/>
<dbReference type="EMBL" id="LR134343">
    <property type="protein sequence ID" value="VEG13887.1"/>
    <property type="molecule type" value="Genomic_DNA"/>
</dbReference>
<evidence type="ECO:0000313" key="2">
    <source>
        <dbReference type="Proteomes" id="UP000274100"/>
    </source>
</evidence>
<dbReference type="KEGG" id="mcun:NCTC10297_01861"/>
<accession>A0A3S4RM34</accession>
<organism evidence="1 2">
    <name type="scientific">Moraxella cuniculi</name>
    <dbReference type="NCBI Taxonomy" id="34061"/>
    <lineage>
        <taxon>Bacteria</taxon>
        <taxon>Pseudomonadati</taxon>
        <taxon>Pseudomonadota</taxon>
        <taxon>Gammaproteobacteria</taxon>
        <taxon>Moraxellales</taxon>
        <taxon>Moraxellaceae</taxon>
        <taxon>Moraxella</taxon>
    </lineage>
</organism>
<proteinExistence type="predicted"/>
<name>A0A3S4RM34_9GAMM</name>
<dbReference type="Proteomes" id="UP000274100">
    <property type="component" value="Chromosome"/>
</dbReference>
<dbReference type="RefSeq" id="WP_126331496.1">
    <property type="nucleotide sequence ID" value="NZ_LR134343.1"/>
</dbReference>
<protein>
    <submittedName>
        <fullName evidence="1">Uncharacterized protein</fullName>
    </submittedName>
</protein>
<dbReference type="OrthoDB" id="7061482at2"/>
<gene>
    <name evidence="1" type="ORF">NCTC10297_01861</name>
</gene>
<evidence type="ECO:0000313" key="1">
    <source>
        <dbReference type="EMBL" id="VEG13887.1"/>
    </source>
</evidence>
<reference evidence="1 2" key="1">
    <citation type="submission" date="2018-12" db="EMBL/GenBank/DDBJ databases">
        <authorList>
            <consortium name="Pathogen Informatics"/>
        </authorList>
    </citation>
    <scope>NUCLEOTIDE SEQUENCE [LARGE SCALE GENOMIC DNA]</scope>
    <source>
        <strain evidence="1 2">NCTC10297</strain>
    </source>
</reference>
<sequence length="118" mass="13289">MIPFMVAAAALAGVVVVSVFWNEIKNFISASIEKIKTIIIPSAIVGFRTFLESNGNFFKTYKAVQKYYSRLNNGQYQETVMTRTLEAKDLPPGIREKAENRSQADITDEIQQELRLGV</sequence>